<dbReference type="Proteomes" id="UP000554235">
    <property type="component" value="Unassembled WGS sequence"/>
</dbReference>
<feature type="region of interest" description="Disordered" evidence="1">
    <location>
        <begin position="1"/>
        <end position="41"/>
    </location>
</feature>
<keyword evidence="3" id="KW-1185">Reference proteome</keyword>
<dbReference type="EMBL" id="JAADYS010002162">
    <property type="protein sequence ID" value="KAF4459494.1"/>
    <property type="molecule type" value="Genomic_DNA"/>
</dbReference>
<organism evidence="2 3">
    <name type="scientific">Fusarium albosuccineum</name>
    <dbReference type="NCBI Taxonomy" id="1237068"/>
    <lineage>
        <taxon>Eukaryota</taxon>
        <taxon>Fungi</taxon>
        <taxon>Dikarya</taxon>
        <taxon>Ascomycota</taxon>
        <taxon>Pezizomycotina</taxon>
        <taxon>Sordariomycetes</taxon>
        <taxon>Hypocreomycetidae</taxon>
        <taxon>Hypocreales</taxon>
        <taxon>Nectriaceae</taxon>
        <taxon>Fusarium</taxon>
        <taxon>Fusarium decemcellulare species complex</taxon>
    </lineage>
</organism>
<feature type="region of interest" description="Disordered" evidence="1">
    <location>
        <begin position="160"/>
        <end position="179"/>
    </location>
</feature>
<reference evidence="2 3" key="1">
    <citation type="submission" date="2020-01" db="EMBL/GenBank/DDBJ databases">
        <title>Identification and distribution of gene clusters putatively required for synthesis of sphingolipid metabolism inhibitors in phylogenetically diverse species of the filamentous fungus Fusarium.</title>
        <authorList>
            <person name="Kim H.-S."/>
            <person name="Busman M."/>
            <person name="Brown D.W."/>
            <person name="Divon H."/>
            <person name="Uhlig S."/>
            <person name="Proctor R.H."/>
        </authorList>
    </citation>
    <scope>NUCLEOTIDE SEQUENCE [LARGE SCALE GENOMIC DNA]</scope>
    <source>
        <strain evidence="2 3">NRRL 20459</strain>
    </source>
</reference>
<evidence type="ECO:0000313" key="2">
    <source>
        <dbReference type="EMBL" id="KAF4459494.1"/>
    </source>
</evidence>
<feature type="compositionally biased region" description="Basic and acidic residues" evidence="1">
    <location>
        <begin position="25"/>
        <end position="41"/>
    </location>
</feature>
<comment type="caution">
    <text evidence="2">The sequence shown here is derived from an EMBL/GenBank/DDBJ whole genome shotgun (WGS) entry which is preliminary data.</text>
</comment>
<proteinExistence type="predicted"/>
<dbReference type="AlphaFoldDB" id="A0A8H4P1W9"/>
<gene>
    <name evidence="2" type="ORF">FALBO_13747</name>
</gene>
<evidence type="ECO:0000256" key="1">
    <source>
        <dbReference type="SAM" id="MobiDB-lite"/>
    </source>
</evidence>
<feature type="compositionally biased region" description="Basic and acidic residues" evidence="1">
    <location>
        <begin position="169"/>
        <end position="179"/>
    </location>
</feature>
<name>A0A8H4P1W9_9HYPO</name>
<sequence length="264" mass="29335">MAQTNKDMLRSDAKANGDLSSTDLEGIKADKHPQAKADTRMGINEDVKNLLQAMQVLELEDPRAAVLTKNEEDESIVHVQTQPQESHPVEVRSLERTIQESCPVEHPVSAGVNGPQAGQAEKSSENHIINGFENQDQCGTEIQSSDIKKSEEHTGALAGAEALTSGKVQTDHDTQSIGADTKREIREKTTEIPAMEEERHHVEQLAELAEARAAWKREVEERYPKRQNELEGIGYSPIMFKDAQDIASPNNWRVSYEYSIDGII</sequence>
<evidence type="ECO:0000313" key="3">
    <source>
        <dbReference type="Proteomes" id="UP000554235"/>
    </source>
</evidence>
<accession>A0A8H4P1W9</accession>
<protein>
    <submittedName>
        <fullName evidence="2">Uncharacterized protein</fullName>
    </submittedName>
</protein>